<dbReference type="EMBL" id="NRRY01000064">
    <property type="protein sequence ID" value="MBK1621248.1"/>
    <property type="molecule type" value="Genomic_DNA"/>
</dbReference>
<dbReference type="Proteomes" id="UP001138768">
    <property type="component" value="Unassembled WGS sequence"/>
</dbReference>
<proteinExistence type="predicted"/>
<organism evidence="1 2">
    <name type="scientific">Lamprobacter modestohalophilus</name>
    <dbReference type="NCBI Taxonomy" id="1064514"/>
    <lineage>
        <taxon>Bacteria</taxon>
        <taxon>Pseudomonadati</taxon>
        <taxon>Pseudomonadota</taxon>
        <taxon>Gammaproteobacteria</taxon>
        <taxon>Chromatiales</taxon>
        <taxon>Chromatiaceae</taxon>
        <taxon>Lamprobacter</taxon>
    </lineage>
</organism>
<reference evidence="1 2" key="1">
    <citation type="journal article" date="2020" name="Microorganisms">
        <title>Osmotic Adaptation and Compatible Solute Biosynthesis of Phototrophic Bacteria as Revealed from Genome Analyses.</title>
        <authorList>
            <person name="Imhoff J.F."/>
            <person name="Rahn T."/>
            <person name="Kunzel S."/>
            <person name="Keller A."/>
            <person name="Neulinger S.C."/>
        </authorList>
    </citation>
    <scope>NUCLEOTIDE SEQUENCE [LARGE SCALE GENOMIC DNA]</scope>
    <source>
        <strain evidence="1 2">DSM 25653</strain>
    </source>
</reference>
<gene>
    <name evidence="1" type="ORF">CKO42_23085</name>
</gene>
<protein>
    <submittedName>
        <fullName evidence="1">Uncharacterized protein</fullName>
    </submittedName>
</protein>
<evidence type="ECO:0000313" key="2">
    <source>
        <dbReference type="Proteomes" id="UP001138768"/>
    </source>
</evidence>
<keyword evidence="2" id="KW-1185">Reference proteome</keyword>
<dbReference type="AlphaFoldDB" id="A0A9X0WCZ8"/>
<dbReference type="Pfam" id="PF12869">
    <property type="entry name" value="tRNA_anti-like"/>
    <property type="match status" value="1"/>
</dbReference>
<sequence>MRSQQTARESARLNALRSITDRSSSRLIGNIQPRRSSRFPFGLTLILVLILPSPVRAETVTASALFQAYEHNEVVAEDSYNGRHIGIDGRVAGLKQAIMGAPIVLLDAGAPNQWISCHFPQKAQAEIAKLQVGDQVSFNCRIKYRMGNTIHASACSLE</sequence>
<evidence type="ECO:0000313" key="1">
    <source>
        <dbReference type="EMBL" id="MBK1621248.1"/>
    </source>
</evidence>
<name>A0A9X0WCZ8_9GAMM</name>
<dbReference type="InterPro" id="IPR024422">
    <property type="entry name" value="Protein_unknown_function_OB"/>
</dbReference>
<comment type="caution">
    <text evidence="1">The sequence shown here is derived from an EMBL/GenBank/DDBJ whole genome shotgun (WGS) entry which is preliminary data.</text>
</comment>
<accession>A0A9X0WCZ8</accession>